<dbReference type="Pfam" id="PF01638">
    <property type="entry name" value="HxlR"/>
    <property type="match status" value="1"/>
</dbReference>
<dbReference type="AlphaFoldDB" id="A0A562PGW4"/>
<keyword evidence="1" id="KW-0805">Transcription regulation</keyword>
<sequence>MSDQPFAQESTLKKPSHLKVTAGTRCVTDFADLPADACQSVGDVLARVGDKWSILTIAMLSRGTMRFSELKRSLGSISQKVLTSTLRGLERDGYVLRTVTPTIPPRVDYELTKLGQDVLGPVEVLARWAIENSGRVEAARMQFDRRAHV</sequence>
<reference evidence="5 8" key="3">
    <citation type="submission" date="2019-12" db="EMBL/GenBank/DDBJ databases">
        <title>Draft Genome Sequences of Six Type Strains of the Genus Massilia.</title>
        <authorList>
            <person name="Miess H."/>
            <person name="Frediansyah A."/>
            <person name="Goeker M."/>
            <person name="Gross H."/>
        </authorList>
    </citation>
    <scope>NUCLEOTIDE SEQUENCE [LARGE SCALE GENOMIC DNA]</scope>
    <source>
        <strain evidence="5 8">DSM 26639</strain>
    </source>
</reference>
<accession>A0A562PGW4</accession>
<protein>
    <submittedName>
        <fullName evidence="5 6">Transcriptional regulator</fullName>
    </submittedName>
</protein>
<dbReference type="Proteomes" id="UP000437862">
    <property type="component" value="Chromosome"/>
</dbReference>
<reference evidence="6 7" key="1">
    <citation type="journal article" date="2015" name="Stand. Genomic Sci.">
        <title>Genomic Encyclopedia of Bacterial and Archaeal Type Strains, Phase III: the genomes of soil and plant-associated and newly described type strains.</title>
        <authorList>
            <person name="Whitman W.B."/>
            <person name="Woyke T."/>
            <person name="Klenk H.P."/>
            <person name="Zhou Y."/>
            <person name="Lilburn T.G."/>
            <person name="Beck B.J."/>
            <person name="De Vos P."/>
            <person name="Vandamme P."/>
            <person name="Eisen J.A."/>
            <person name="Garrity G."/>
            <person name="Hugenholtz P."/>
            <person name="Kyrpides N.C."/>
        </authorList>
    </citation>
    <scope>NUCLEOTIDE SEQUENCE [LARGE SCALE GENOMIC DNA]</scope>
    <source>
        <strain evidence="6 7">CGMCC 1.10685</strain>
    </source>
</reference>
<feature type="domain" description="HTH hxlR-type" evidence="4">
    <location>
        <begin position="38"/>
        <end position="137"/>
    </location>
</feature>
<evidence type="ECO:0000313" key="7">
    <source>
        <dbReference type="Proteomes" id="UP000315112"/>
    </source>
</evidence>
<dbReference type="EMBL" id="VLKW01000011">
    <property type="protein sequence ID" value="TWI43722.1"/>
    <property type="molecule type" value="Genomic_DNA"/>
</dbReference>
<proteinExistence type="predicted"/>
<reference evidence="6" key="2">
    <citation type="submission" date="2019-07" db="EMBL/GenBank/DDBJ databases">
        <authorList>
            <person name="Whitman W."/>
            <person name="Huntemann M."/>
            <person name="Clum A."/>
            <person name="Pillay M."/>
            <person name="Palaniappan K."/>
            <person name="Varghese N."/>
            <person name="Mikhailova N."/>
            <person name="Stamatis D."/>
            <person name="Reddy T."/>
            <person name="Daum C."/>
            <person name="Shapiro N."/>
            <person name="Ivanova N."/>
            <person name="Kyrpides N."/>
            <person name="Woyke T."/>
        </authorList>
    </citation>
    <scope>NUCLEOTIDE SEQUENCE</scope>
    <source>
        <strain evidence="6">CGMCC 1.10685</strain>
    </source>
</reference>
<gene>
    <name evidence="5" type="ORF">GO485_28405</name>
    <name evidence="6" type="ORF">IP92_04775</name>
</gene>
<dbReference type="InterPro" id="IPR036388">
    <property type="entry name" value="WH-like_DNA-bd_sf"/>
</dbReference>
<evidence type="ECO:0000313" key="8">
    <source>
        <dbReference type="Proteomes" id="UP000437862"/>
    </source>
</evidence>
<evidence type="ECO:0000313" key="6">
    <source>
        <dbReference type="EMBL" id="TWI43722.1"/>
    </source>
</evidence>
<dbReference type="Proteomes" id="UP000315112">
    <property type="component" value="Unassembled WGS sequence"/>
</dbReference>
<dbReference type="EMBL" id="CP046904">
    <property type="protein sequence ID" value="QGZ42571.1"/>
    <property type="molecule type" value="Genomic_DNA"/>
</dbReference>
<dbReference type="PANTHER" id="PTHR33204">
    <property type="entry name" value="TRANSCRIPTIONAL REGULATOR, MARR FAMILY"/>
    <property type="match status" value="1"/>
</dbReference>
<dbReference type="RefSeq" id="WP_145879970.1">
    <property type="nucleotide sequence ID" value="NZ_CP046904.1"/>
</dbReference>
<dbReference type="InterPro" id="IPR002577">
    <property type="entry name" value="HTH_HxlR"/>
</dbReference>
<keyword evidence="3" id="KW-0804">Transcription</keyword>
<dbReference type="PROSITE" id="PS51118">
    <property type="entry name" value="HTH_HXLR"/>
    <property type="match status" value="1"/>
</dbReference>
<evidence type="ECO:0000256" key="2">
    <source>
        <dbReference type="ARBA" id="ARBA00023125"/>
    </source>
</evidence>
<dbReference type="Gene3D" id="1.10.10.10">
    <property type="entry name" value="Winged helix-like DNA-binding domain superfamily/Winged helix DNA-binding domain"/>
    <property type="match status" value="1"/>
</dbReference>
<evidence type="ECO:0000256" key="1">
    <source>
        <dbReference type="ARBA" id="ARBA00023015"/>
    </source>
</evidence>
<dbReference type="PANTHER" id="PTHR33204:SF39">
    <property type="entry name" value="TRANSCRIPTIONAL REGULATORY PROTEIN"/>
    <property type="match status" value="1"/>
</dbReference>
<dbReference type="OrthoDB" id="9807069at2"/>
<evidence type="ECO:0000256" key="3">
    <source>
        <dbReference type="ARBA" id="ARBA00023163"/>
    </source>
</evidence>
<dbReference type="GO" id="GO:0003677">
    <property type="term" value="F:DNA binding"/>
    <property type="evidence" value="ECO:0007669"/>
    <property type="project" value="UniProtKB-KW"/>
</dbReference>
<keyword evidence="8" id="KW-1185">Reference proteome</keyword>
<dbReference type="SUPFAM" id="SSF46785">
    <property type="entry name" value="Winged helix' DNA-binding domain"/>
    <property type="match status" value="1"/>
</dbReference>
<dbReference type="InterPro" id="IPR036390">
    <property type="entry name" value="WH_DNA-bd_sf"/>
</dbReference>
<organism evidence="6 7">
    <name type="scientific">Pseudoduganella flava</name>
    <dbReference type="NCBI Taxonomy" id="871742"/>
    <lineage>
        <taxon>Bacteria</taxon>
        <taxon>Pseudomonadati</taxon>
        <taxon>Pseudomonadota</taxon>
        <taxon>Betaproteobacteria</taxon>
        <taxon>Burkholderiales</taxon>
        <taxon>Oxalobacteraceae</taxon>
        <taxon>Telluria group</taxon>
        <taxon>Pseudoduganella</taxon>
    </lineage>
</organism>
<keyword evidence="2" id="KW-0238">DNA-binding</keyword>
<name>A0A562PGW4_9BURK</name>
<evidence type="ECO:0000259" key="4">
    <source>
        <dbReference type="PROSITE" id="PS51118"/>
    </source>
</evidence>
<evidence type="ECO:0000313" key="5">
    <source>
        <dbReference type="EMBL" id="QGZ42571.1"/>
    </source>
</evidence>